<organism evidence="1 2">
    <name type="scientific">Parasponia andersonii</name>
    <name type="common">Sponia andersonii</name>
    <dbReference type="NCBI Taxonomy" id="3476"/>
    <lineage>
        <taxon>Eukaryota</taxon>
        <taxon>Viridiplantae</taxon>
        <taxon>Streptophyta</taxon>
        <taxon>Embryophyta</taxon>
        <taxon>Tracheophyta</taxon>
        <taxon>Spermatophyta</taxon>
        <taxon>Magnoliopsida</taxon>
        <taxon>eudicotyledons</taxon>
        <taxon>Gunneridae</taxon>
        <taxon>Pentapetalae</taxon>
        <taxon>rosids</taxon>
        <taxon>fabids</taxon>
        <taxon>Rosales</taxon>
        <taxon>Cannabaceae</taxon>
        <taxon>Parasponia</taxon>
    </lineage>
</organism>
<proteinExistence type="predicted"/>
<evidence type="ECO:0000313" key="2">
    <source>
        <dbReference type="Proteomes" id="UP000237105"/>
    </source>
</evidence>
<protein>
    <recommendedName>
        <fullName evidence="3">RNase H type-1 domain-containing protein</fullName>
    </recommendedName>
</protein>
<dbReference type="InterPro" id="IPR052929">
    <property type="entry name" value="RNase_H-like_EbsB-rel"/>
</dbReference>
<name>A0A2P5A5S6_PARAD</name>
<dbReference type="PANTHER" id="PTHR47074:SF48">
    <property type="entry name" value="POLYNUCLEOTIDYL TRANSFERASE, RIBONUCLEASE H-LIKE SUPERFAMILY PROTEIN"/>
    <property type="match status" value="1"/>
</dbReference>
<gene>
    <name evidence="1" type="ORF">PanWU01x14_366050</name>
</gene>
<accession>A0A2P5A5S6</accession>
<evidence type="ECO:0008006" key="3">
    <source>
        <dbReference type="Google" id="ProtNLM"/>
    </source>
</evidence>
<dbReference type="PANTHER" id="PTHR47074">
    <property type="entry name" value="BNAC02G40300D PROTEIN"/>
    <property type="match status" value="1"/>
</dbReference>
<dbReference type="EMBL" id="JXTB01000907">
    <property type="protein sequence ID" value="PON31880.1"/>
    <property type="molecule type" value="Genomic_DNA"/>
</dbReference>
<evidence type="ECO:0000313" key="1">
    <source>
        <dbReference type="EMBL" id="PON31880.1"/>
    </source>
</evidence>
<dbReference type="Proteomes" id="UP000237105">
    <property type="component" value="Unassembled WGS sequence"/>
</dbReference>
<dbReference type="OrthoDB" id="1305767at2759"/>
<sequence length="145" mass="16298">MALQAQTKQKEFQFSSLVSKPPFPPSQSRWLLPPEFFLKLNIDVVVIEKGGCIGLSGIIRDHVDEVMIIFYSNIKFSYSAEVAEALTLRLGISLDRSARMFSPLIESCNSVAHRLAKFAVANVGMFTWQDETLKWLLNFIAADLS</sequence>
<comment type="caution">
    <text evidence="1">The sequence shown here is derived from an EMBL/GenBank/DDBJ whole genome shotgun (WGS) entry which is preliminary data.</text>
</comment>
<reference evidence="2" key="1">
    <citation type="submission" date="2016-06" db="EMBL/GenBank/DDBJ databases">
        <title>Parallel loss of symbiosis genes in relatives of nitrogen-fixing non-legume Parasponia.</title>
        <authorList>
            <person name="Van Velzen R."/>
            <person name="Holmer R."/>
            <person name="Bu F."/>
            <person name="Rutten L."/>
            <person name="Van Zeijl A."/>
            <person name="Liu W."/>
            <person name="Santuari L."/>
            <person name="Cao Q."/>
            <person name="Sharma T."/>
            <person name="Shen D."/>
            <person name="Roswanjaya Y."/>
            <person name="Wardhani T."/>
            <person name="Kalhor M.S."/>
            <person name="Jansen J."/>
            <person name="Van den Hoogen J."/>
            <person name="Gungor B."/>
            <person name="Hartog M."/>
            <person name="Hontelez J."/>
            <person name="Verver J."/>
            <person name="Yang W.-C."/>
            <person name="Schijlen E."/>
            <person name="Repin R."/>
            <person name="Schilthuizen M."/>
            <person name="Schranz E."/>
            <person name="Heidstra R."/>
            <person name="Miyata K."/>
            <person name="Fedorova E."/>
            <person name="Kohlen W."/>
            <person name="Bisseling T."/>
            <person name="Smit S."/>
            <person name="Geurts R."/>
        </authorList>
    </citation>
    <scope>NUCLEOTIDE SEQUENCE [LARGE SCALE GENOMIC DNA]</scope>
    <source>
        <strain evidence="2">cv. WU1-14</strain>
    </source>
</reference>
<dbReference type="AlphaFoldDB" id="A0A2P5A5S6"/>
<keyword evidence="2" id="KW-1185">Reference proteome</keyword>